<dbReference type="EMBL" id="PIPJ01000001">
    <property type="protein sequence ID" value="RUO23312.1"/>
    <property type="molecule type" value="Genomic_DNA"/>
</dbReference>
<dbReference type="Gene3D" id="3.40.50.720">
    <property type="entry name" value="NAD(P)-binding Rossmann-like Domain"/>
    <property type="match status" value="1"/>
</dbReference>
<organism evidence="2 3">
    <name type="scientific">Aliidiomarina iranensis</name>
    <dbReference type="NCBI Taxonomy" id="1434071"/>
    <lineage>
        <taxon>Bacteria</taxon>
        <taxon>Pseudomonadati</taxon>
        <taxon>Pseudomonadota</taxon>
        <taxon>Gammaproteobacteria</taxon>
        <taxon>Alteromonadales</taxon>
        <taxon>Idiomarinaceae</taxon>
        <taxon>Aliidiomarina</taxon>
    </lineage>
</organism>
<dbReference type="RefSeq" id="WP_126764863.1">
    <property type="nucleotide sequence ID" value="NZ_PIPJ01000001.1"/>
</dbReference>
<feature type="domain" description="RCK N-terminal" evidence="1">
    <location>
        <begin position="6"/>
        <end position="56"/>
    </location>
</feature>
<protein>
    <recommendedName>
        <fullName evidence="1">RCK N-terminal domain-containing protein</fullName>
    </recommendedName>
</protein>
<gene>
    <name evidence="2" type="ORF">CWE08_01290</name>
</gene>
<dbReference type="SUPFAM" id="SSF51735">
    <property type="entry name" value="NAD(P)-binding Rossmann-fold domains"/>
    <property type="match status" value="1"/>
</dbReference>
<dbReference type="AlphaFoldDB" id="A0A432W257"/>
<dbReference type="Pfam" id="PF02254">
    <property type="entry name" value="TrkA_N"/>
    <property type="match status" value="1"/>
</dbReference>
<dbReference type="Proteomes" id="UP000288395">
    <property type="component" value="Unassembled WGS sequence"/>
</dbReference>
<dbReference type="GO" id="GO:0006813">
    <property type="term" value="P:potassium ion transport"/>
    <property type="evidence" value="ECO:0007669"/>
    <property type="project" value="InterPro"/>
</dbReference>
<evidence type="ECO:0000313" key="3">
    <source>
        <dbReference type="Proteomes" id="UP000288395"/>
    </source>
</evidence>
<accession>A0A432W257</accession>
<reference evidence="3" key="1">
    <citation type="journal article" date="2018" name="Front. Microbiol.">
        <title>Genome-Based Analysis Reveals the Taxonomy and Diversity of the Family Idiomarinaceae.</title>
        <authorList>
            <person name="Liu Y."/>
            <person name="Lai Q."/>
            <person name="Shao Z."/>
        </authorList>
    </citation>
    <scope>NUCLEOTIDE SEQUENCE [LARGE SCALE GENOMIC DNA]</scope>
    <source>
        <strain evidence="3">GBPy7</strain>
    </source>
</reference>
<dbReference type="OrthoDB" id="9776294at2"/>
<keyword evidence="3" id="KW-1185">Reference proteome</keyword>
<evidence type="ECO:0000259" key="1">
    <source>
        <dbReference type="Pfam" id="PF02254"/>
    </source>
</evidence>
<dbReference type="InterPro" id="IPR003148">
    <property type="entry name" value="RCK_N"/>
</dbReference>
<comment type="caution">
    <text evidence="2">The sequence shown here is derived from an EMBL/GenBank/DDBJ whole genome shotgun (WGS) entry which is preliminary data.</text>
</comment>
<sequence length="67" mass="7295">MAALRAIEPLADRLTHTVIADTTDERALNDLNLQSCDGIIVAIGEDLRANLICPLNLIILSSRLCDH</sequence>
<proteinExistence type="predicted"/>
<name>A0A432W257_9GAMM</name>
<dbReference type="InterPro" id="IPR036291">
    <property type="entry name" value="NAD(P)-bd_dom_sf"/>
</dbReference>
<evidence type="ECO:0000313" key="2">
    <source>
        <dbReference type="EMBL" id="RUO23312.1"/>
    </source>
</evidence>